<evidence type="ECO:0000256" key="2">
    <source>
        <dbReference type="ARBA" id="ARBA00007193"/>
    </source>
</evidence>
<evidence type="ECO:0000256" key="13">
    <source>
        <dbReference type="RuleBase" id="RU000679"/>
    </source>
</evidence>
<reference evidence="16" key="1">
    <citation type="submission" date="2016-04" db="UniProtKB">
        <authorList>
            <consortium name="WormBaseParasite"/>
        </authorList>
    </citation>
    <scope>IDENTIFICATION</scope>
</reference>
<dbReference type="Gene3D" id="1.10.287.770">
    <property type="entry name" value="YojJ-like"/>
    <property type="match status" value="1"/>
</dbReference>
<evidence type="ECO:0000256" key="10">
    <source>
        <dbReference type="ARBA" id="ARBA00023180"/>
    </source>
</evidence>
<accession>A0A158R534</accession>
<dbReference type="GO" id="GO:0015280">
    <property type="term" value="F:ligand-gated sodium channel activity"/>
    <property type="evidence" value="ECO:0007669"/>
    <property type="project" value="TreeGrafter"/>
</dbReference>
<evidence type="ECO:0000256" key="5">
    <source>
        <dbReference type="ARBA" id="ARBA00022692"/>
    </source>
</evidence>
<dbReference type="PROSITE" id="PS01206">
    <property type="entry name" value="ASC"/>
    <property type="match status" value="1"/>
</dbReference>
<evidence type="ECO:0000256" key="7">
    <source>
        <dbReference type="ARBA" id="ARBA00023053"/>
    </source>
</evidence>
<dbReference type="STRING" id="451379.A0A158R534"/>
<evidence type="ECO:0000313" key="15">
    <source>
        <dbReference type="Proteomes" id="UP000046393"/>
    </source>
</evidence>
<evidence type="ECO:0000256" key="4">
    <source>
        <dbReference type="ARBA" id="ARBA00022461"/>
    </source>
</evidence>
<evidence type="ECO:0000256" key="6">
    <source>
        <dbReference type="ARBA" id="ARBA00022989"/>
    </source>
</evidence>
<comment type="subcellular location">
    <subcellularLocation>
        <location evidence="1">Membrane</location>
        <topology evidence="1">Multi-pass membrane protein</topology>
    </subcellularLocation>
</comment>
<dbReference type="InterPro" id="IPR020903">
    <property type="entry name" value="ENaC_CS"/>
</dbReference>
<evidence type="ECO:0000256" key="14">
    <source>
        <dbReference type="SAM" id="Phobius"/>
    </source>
</evidence>
<evidence type="ECO:0000313" key="16">
    <source>
        <dbReference type="WBParaSite" id="SMUV_0000532001-mRNA-1"/>
    </source>
</evidence>
<dbReference type="InterPro" id="IPR001873">
    <property type="entry name" value="ENaC"/>
</dbReference>
<keyword evidence="6 14" id="KW-1133">Transmembrane helix</keyword>
<evidence type="ECO:0000256" key="1">
    <source>
        <dbReference type="ARBA" id="ARBA00004141"/>
    </source>
</evidence>
<dbReference type="Gene3D" id="2.60.470.10">
    <property type="entry name" value="Acid-sensing ion channels like domains"/>
    <property type="match status" value="1"/>
</dbReference>
<evidence type="ECO:0000256" key="9">
    <source>
        <dbReference type="ARBA" id="ARBA00023136"/>
    </source>
</evidence>
<keyword evidence="3 13" id="KW-0813">Transport</keyword>
<dbReference type="WBParaSite" id="SMUV_0000532001-mRNA-1">
    <property type="protein sequence ID" value="SMUV_0000532001-mRNA-1"/>
    <property type="gene ID" value="SMUV_0000532001"/>
</dbReference>
<keyword evidence="7" id="KW-0915">Sodium</keyword>
<keyword evidence="11 13" id="KW-0739">Sodium transport</keyword>
<evidence type="ECO:0000256" key="8">
    <source>
        <dbReference type="ARBA" id="ARBA00023065"/>
    </source>
</evidence>
<dbReference type="PANTHER" id="PTHR11690">
    <property type="entry name" value="AMILORIDE-SENSITIVE SODIUM CHANNEL-RELATED"/>
    <property type="match status" value="1"/>
</dbReference>
<dbReference type="GO" id="GO:0005886">
    <property type="term" value="C:plasma membrane"/>
    <property type="evidence" value="ECO:0007669"/>
    <property type="project" value="TreeGrafter"/>
</dbReference>
<dbReference type="NCBIfam" id="TIGR00867">
    <property type="entry name" value="deg-1"/>
    <property type="match status" value="1"/>
</dbReference>
<feature type="transmembrane region" description="Helical" evidence="14">
    <location>
        <begin position="88"/>
        <end position="110"/>
    </location>
</feature>
<evidence type="ECO:0000256" key="12">
    <source>
        <dbReference type="ARBA" id="ARBA00023303"/>
    </source>
</evidence>
<keyword evidence="9 14" id="KW-0472">Membrane</keyword>
<keyword evidence="15" id="KW-1185">Reference proteome</keyword>
<protein>
    <submittedName>
        <fullName evidence="16">Degenerin-like protein unc-105</fullName>
    </submittedName>
</protein>
<evidence type="ECO:0000256" key="3">
    <source>
        <dbReference type="ARBA" id="ARBA00022448"/>
    </source>
</evidence>
<dbReference type="FunFam" id="1.10.287.770:FF:000001">
    <property type="entry name" value="Acid-sensing ion channel subunit 1"/>
    <property type="match status" value="1"/>
</dbReference>
<dbReference type="PANTHER" id="PTHR11690:SF267">
    <property type="entry name" value="DEGENERIN MEC-10"/>
    <property type="match status" value="1"/>
</dbReference>
<keyword evidence="4 13" id="KW-0894">Sodium channel</keyword>
<dbReference type="PRINTS" id="PR01078">
    <property type="entry name" value="AMINACHANNEL"/>
</dbReference>
<sequence length="679" mass="78169">MDCSMSLATDLDFDYVTSNFSKYNVAESFYVDESVQCNLIVENVVPKINPKTLTYKRRILWHLKQFCYKTSSHGILMLGTAPNSSYRYIWTTLLIVSLSMFLLQTISVIAKYHRNEKITNIELIFDTAPFPAITICNLNPYMQSEIEYIDVIKRVFNAFNDAMIEASTKNSRAPASDTEESDDTFDRNGKYEAVTVWSSCNCRHQKNGIDCFPNVDKDPSIDNGQLCLCAFDIATLKIRFCYPNVRDDWQLETCTNCTASGFCDVVENYPDTEFDGQECLCQNYDNICIKYNSEYDPMELWQFFTENNLTSDANIIEAMGFQNMRDEVAIVTRARENMIFAMAELPKQDQAMFSTGKRQLIHKCSFNGVECNIERDFKLVQDPTYGNCYTFNHNRTENKTTIRAGPMYGLRMLLYVNATEYLPITEAVGIKLTIHDKDEYPFPDTFGYNAPTGYISSFGMRMSKVARLPEPFSDCVNDDSGEDYLSEIFRYSTEGCYRNCIQKRLIQECGCGDPRYPVHHNESHCKAFDPIARKCLQEQTEELSKQHEGLHCRCQQPCSQSIFTVSYSAGIWPSEALNITLGDCVEEPEICNEKYQENGAMIEVFYEALNYEIMTESEAYGLVKLLSDFGGQLGLWSGISFITCCEFVFLVLEVLQIVFNHFITRYRQKHFKHSDFMYY</sequence>
<dbReference type="Proteomes" id="UP000046393">
    <property type="component" value="Unplaced"/>
</dbReference>
<organism evidence="15 16">
    <name type="scientific">Syphacia muris</name>
    <dbReference type="NCBI Taxonomy" id="451379"/>
    <lineage>
        <taxon>Eukaryota</taxon>
        <taxon>Metazoa</taxon>
        <taxon>Ecdysozoa</taxon>
        <taxon>Nematoda</taxon>
        <taxon>Chromadorea</taxon>
        <taxon>Rhabditida</taxon>
        <taxon>Spirurina</taxon>
        <taxon>Oxyuridomorpha</taxon>
        <taxon>Oxyuroidea</taxon>
        <taxon>Oxyuridae</taxon>
        <taxon>Syphacia</taxon>
    </lineage>
</organism>
<evidence type="ECO:0000256" key="11">
    <source>
        <dbReference type="ARBA" id="ARBA00023201"/>
    </source>
</evidence>
<keyword evidence="5 13" id="KW-0812">Transmembrane</keyword>
<dbReference type="Pfam" id="PF00858">
    <property type="entry name" value="ASC"/>
    <property type="match status" value="1"/>
</dbReference>
<keyword evidence="8 13" id="KW-0406">Ion transport</keyword>
<keyword evidence="12 13" id="KW-0407">Ion channel</keyword>
<comment type="similarity">
    <text evidence="2 13">Belongs to the amiloride-sensitive sodium channel (TC 1.A.6) family.</text>
</comment>
<dbReference type="AlphaFoldDB" id="A0A158R534"/>
<proteinExistence type="inferred from homology"/>
<name>A0A158R534_9BILA</name>
<dbReference type="InterPro" id="IPR004726">
    <property type="entry name" value="Deg-1"/>
</dbReference>
<feature type="transmembrane region" description="Helical" evidence="14">
    <location>
        <begin position="633"/>
        <end position="659"/>
    </location>
</feature>
<keyword evidence="10" id="KW-0325">Glycoprotein</keyword>